<feature type="signal peptide" evidence="1">
    <location>
        <begin position="1"/>
        <end position="25"/>
    </location>
</feature>
<evidence type="ECO:0000313" key="3">
    <source>
        <dbReference type="Proteomes" id="UP000199001"/>
    </source>
</evidence>
<evidence type="ECO:0000313" key="2">
    <source>
        <dbReference type="EMBL" id="SCL44302.1"/>
    </source>
</evidence>
<accession>A0A1C6TR72</accession>
<evidence type="ECO:0008006" key="4">
    <source>
        <dbReference type="Google" id="ProtNLM"/>
    </source>
</evidence>
<dbReference type="Proteomes" id="UP000199001">
    <property type="component" value="Unassembled WGS sequence"/>
</dbReference>
<protein>
    <recommendedName>
        <fullName evidence="4">DUF3558 domain-containing protein</fullName>
    </recommendedName>
</protein>
<name>A0A1C6TR72_9ACTN</name>
<keyword evidence="3" id="KW-1185">Reference proteome</keyword>
<keyword evidence="1" id="KW-0732">Signal</keyword>
<dbReference type="RefSeq" id="WP_091094636.1">
    <property type="nucleotide sequence ID" value="NZ_FMHZ01000002.1"/>
</dbReference>
<feature type="chain" id="PRO_5039233673" description="DUF3558 domain-containing protein" evidence="1">
    <location>
        <begin position="26"/>
        <end position="176"/>
    </location>
</feature>
<dbReference type="OrthoDB" id="3699206at2"/>
<sequence>MRVRRLPTLALAVLALALPAGCARSADDAPAAPAPVPATASAATAEGETATAAPAALPDACGLVTAAEAEKLAGTPLDDAVPVRDTCSYTAPVDGPTAQVEVYVGDGAEKYLGIERDLGHEVRPLSGVGDEAHLTAEAFFVRKARVWVAVRLVRLNDPEENRAPLEGLARVVADRF</sequence>
<organism evidence="2 3">
    <name type="scientific">Micromonospora citrea</name>
    <dbReference type="NCBI Taxonomy" id="47855"/>
    <lineage>
        <taxon>Bacteria</taxon>
        <taxon>Bacillati</taxon>
        <taxon>Actinomycetota</taxon>
        <taxon>Actinomycetes</taxon>
        <taxon>Micromonosporales</taxon>
        <taxon>Micromonosporaceae</taxon>
        <taxon>Micromonospora</taxon>
    </lineage>
</organism>
<dbReference type="AlphaFoldDB" id="A0A1C6TR72"/>
<dbReference type="EMBL" id="FMHZ01000002">
    <property type="protein sequence ID" value="SCL44302.1"/>
    <property type="molecule type" value="Genomic_DNA"/>
</dbReference>
<dbReference type="STRING" id="47855.GA0070606_0227"/>
<gene>
    <name evidence="2" type="ORF">GA0070606_0227</name>
</gene>
<evidence type="ECO:0000256" key="1">
    <source>
        <dbReference type="SAM" id="SignalP"/>
    </source>
</evidence>
<proteinExistence type="predicted"/>
<reference evidence="3" key="1">
    <citation type="submission" date="2016-06" db="EMBL/GenBank/DDBJ databases">
        <authorList>
            <person name="Varghese N."/>
            <person name="Submissions Spin"/>
        </authorList>
    </citation>
    <scope>NUCLEOTIDE SEQUENCE [LARGE SCALE GENOMIC DNA]</scope>
    <source>
        <strain evidence="3">DSM 43903</strain>
    </source>
</reference>